<dbReference type="SMART" id="SM00249">
    <property type="entry name" value="PHD"/>
    <property type="match status" value="1"/>
</dbReference>
<dbReference type="EMBL" id="KQ977616">
    <property type="protein sequence ID" value="KYN01376.1"/>
    <property type="molecule type" value="Genomic_DNA"/>
</dbReference>
<dbReference type="GO" id="GO:0006508">
    <property type="term" value="P:proteolysis"/>
    <property type="evidence" value="ECO:0007669"/>
    <property type="project" value="UniProtKB-KW"/>
</dbReference>
<dbReference type="InterPro" id="IPR013083">
    <property type="entry name" value="Znf_RING/FYVE/PHD"/>
</dbReference>
<keyword evidence="5" id="KW-0378">Hydrolase</keyword>
<reference evidence="9 10" key="1">
    <citation type="submission" date="2016-03" db="EMBL/GenBank/DDBJ databases">
        <title>Cyphomyrmex costatus WGS genome.</title>
        <authorList>
            <person name="Nygaard S."/>
            <person name="Hu H."/>
            <person name="Boomsma J."/>
            <person name="Zhang G."/>
        </authorList>
    </citation>
    <scope>NUCLEOTIDE SEQUENCE [LARGE SCALE GENOMIC DNA]</scope>
    <source>
        <strain evidence="9">MS0001</strain>
        <tissue evidence="9">Whole body</tissue>
    </source>
</reference>
<accession>A0A151IHR0</accession>
<evidence type="ECO:0000256" key="6">
    <source>
        <dbReference type="ARBA" id="ARBA00022833"/>
    </source>
</evidence>
<comment type="similarity">
    <text evidence="1">Belongs to the peptidase C48 family.</text>
</comment>
<gene>
    <name evidence="9" type="ORF">ALC62_07836</name>
</gene>
<evidence type="ECO:0000256" key="3">
    <source>
        <dbReference type="ARBA" id="ARBA00022723"/>
    </source>
</evidence>
<dbReference type="GO" id="GO:0008234">
    <property type="term" value="F:cysteine-type peptidase activity"/>
    <property type="evidence" value="ECO:0007669"/>
    <property type="project" value="InterPro"/>
</dbReference>
<proteinExistence type="inferred from homology"/>
<dbReference type="Proteomes" id="UP000078542">
    <property type="component" value="Unassembled WGS sequence"/>
</dbReference>
<evidence type="ECO:0000313" key="10">
    <source>
        <dbReference type="Proteomes" id="UP000078542"/>
    </source>
</evidence>
<keyword evidence="4 7" id="KW-0863">Zinc-finger</keyword>
<evidence type="ECO:0000256" key="7">
    <source>
        <dbReference type="PROSITE-ProRule" id="PRU00146"/>
    </source>
</evidence>
<keyword evidence="3" id="KW-0479">Metal-binding</keyword>
<protein>
    <recommendedName>
        <fullName evidence="8">PHD-type domain-containing protein</fullName>
    </recommendedName>
</protein>
<dbReference type="InterPro" id="IPR011011">
    <property type="entry name" value="Znf_FYVE_PHD"/>
</dbReference>
<dbReference type="Gene3D" id="3.40.395.10">
    <property type="entry name" value="Adenoviral Proteinase, Chain A"/>
    <property type="match status" value="1"/>
</dbReference>
<evidence type="ECO:0000256" key="1">
    <source>
        <dbReference type="ARBA" id="ARBA00005234"/>
    </source>
</evidence>
<evidence type="ECO:0000256" key="5">
    <source>
        <dbReference type="ARBA" id="ARBA00022801"/>
    </source>
</evidence>
<dbReference type="AlphaFoldDB" id="A0A151IHR0"/>
<sequence>MKLFQKFLKDCPKTSLSELKNVEFKETKISKRPFQTDANNCGIYVLHYLKCIAEDKDFGTLLEPALLRNEIAETLLRTSLVMKEVCLFCFSNRKKGLVMCNLCRRWAHPQCIGRISEQRSIQEWANPNVTYTCTLCQKSTRYWMIKNV</sequence>
<name>A0A151IHR0_9HYME</name>
<dbReference type="SUPFAM" id="SSF57903">
    <property type="entry name" value="FYVE/PHD zinc finger"/>
    <property type="match status" value="1"/>
</dbReference>
<feature type="domain" description="PHD-type" evidence="8">
    <location>
        <begin position="83"/>
        <end position="139"/>
    </location>
</feature>
<organism evidence="9 10">
    <name type="scientific">Cyphomyrmex costatus</name>
    <dbReference type="NCBI Taxonomy" id="456900"/>
    <lineage>
        <taxon>Eukaryota</taxon>
        <taxon>Metazoa</taxon>
        <taxon>Ecdysozoa</taxon>
        <taxon>Arthropoda</taxon>
        <taxon>Hexapoda</taxon>
        <taxon>Insecta</taxon>
        <taxon>Pterygota</taxon>
        <taxon>Neoptera</taxon>
        <taxon>Endopterygota</taxon>
        <taxon>Hymenoptera</taxon>
        <taxon>Apocrita</taxon>
        <taxon>Aculeata</taxon>
        <taxon>Formicoidea</taxon>
        <taxon>Formicidae</taxon>
        <taxon>Myrmicinae</taxon>
        <taxon>Cyphomyrmex</taxon>
    </lineage>
</organism>
<keyword evidence="6" id="KW-0862">Zinc</keyword>
<evidence type="ECO:0000256" key="4">
    <source>
        <dbReference type="ARBA" id="ARBA00022771"/>
    </source>
</evidence>
<dbReference type="Gene3D" id="3.30.40.10">
    <property type="entry name" value="Zinc/RING finger domain, C3HC4 (zinc finger)"/>
    <property type="match status" value="1"/>
</dbReference>
<dbReference type="PROSITE" id="PS50016">
    <property type="entry name" value="ZF_PHD_2"/>
    <property type="match status" value="1"/>
</dbReference>
<keyword evidence="2" id="KW-0645">Protease</keyword>
<evidence type="ECO:0000259" key="8">
    <source>
        <dbReference type="PROSITE" id="PS50016"/>
    </source>
</evidence>
<dbReference type="GO" id="GO:0008270">
    <property type="term" value="F:zinc ion binding"/>
    <property type="evidence" value="ECO:0007669"/>
    <property type="project" value="UniProtKB-KW"/>
</dbReference>
<evidence type="ECO:0000313" key="9">
    <source>
        <dbReference type="EMBL" id="KYN01376.1"/>
    </source>
</evidence>
<dbReference type="InterPro" id="IPR019787">
    <property type="entry name" value="Znf_PHD-finger"/>
</dbReference>
<dbReference type="Pfam" id="PF02902">
    <property type="entry name" value="Peptidase_C48"/>
    <property type="match status" value="1"/>
</dbReference>
<keyword evidence="10" id="KW-1185">Reference proteome</keyword>
<dbReference type="SUPFAM" id="SSF54001">
    <property type="entry name" value="Cysteine proteinases"/>
    <property type="match status" value="1"/>
</dbReference>
<evidence type="ECO:0000256" key="2">
    <source>
        <dbReference type="ARBA" id="ARBA00022670"/>
    </source>
</evidence>
<dbReference type="InterPro" id="IPR001965">
    <property type="entry name" value="Znf_PHD"/>
</dbReference>
<dbReference type="InterPro" id="IPR038765">
    <property type="entry name" value="Papain-like_cys_pep_sf"/>
</dbReference>
<dbReference type="InterPro" id="IPR003653">
    <property type="entry name" value="Peptidase_C48_C"/>
</dbReference>